<feature type="domain" description="GED" evidence="1">
    <location>
        <begin position="79"/>
        <end position="170"/>
    </location>
</feature>
<proteinExistence type="predicted"/>
<evidence type="ECO:0000259" key="1">
    <source>
        <dbReference type="PROSITE" id="PS51388"/>
    </source>
</evidence>
<dbReference type="GO" id="GO:0008017">
    <property type="term" value="F:microtubule binding"/>
    <property type="evidence" value="ECO:0007669"/>
    <property type="project" value="TreeGrafter"/>
</dbReference>
<evidence type="ECO:0000313" key="2">
    <source>
        <dbReference type="EMBL" id="NDJ92622.1"/>
    </source>
</evidence>
<dbReference type="GO" id="GO:0003924">
    <property type="term" value="F:GTPase activity"/>
    <property type="evidence" value="ECO:0007669"/>
    <property type="project" value="InterPro"/>
</dbReference>
<dbReference type="GO" id="GO:0016020">
    <property type="term" value="C:membrane"/>
    <property type="evidence" value="ECO:0007669"/>
    <property type="project" value="TreeGrafter"/>
</dbReference>
<protein>
    <submittedName>
        <fullName evidence="2">Dynamin-1-like protein (Trinotate prediction)</fullName>
    </submittedName>
</protein>
<dbReference type="EMBL" id="GHBP01001148">
    <property type="protein sequence ID" value="NDJ92622.1"/>
    <property type="molecule type" value="Transcribed_RNA"/>
</dbReference>
<dbReference type="AlphaFoldDB" id="A0A6G3MF11"/>
<dbReference type="GO" id="GO:0005874">
    <property type="term" value="C:microtubule"/>
    <property type="evidence" value="ECO:0007669"/>
    <property type="project" value="TreeGrafter"/>
</dbReference>
<dbReference type="InterPro" id="IPR020850">
    <property type="entry name" value="GED_dom"/>
</dbReference>
<accession>A0A6G3MF11</accession>
<dbReference type="GO" id="GO:0005737">
    <property type="term" value="C:cytoplasm"/>
    <property type="evidence" value="ECO:0007669"/>
    <property type="project" value="TreeGrafter"/>
</dbReference>
<reference evidence="2" key="1">
    <citation type="submission" date="2018-11" db="EMBL/GenBank/DDBJ databases">
        <title>Henneguya salminicola genome and transcriptome.</title>
        <authorList>
            <person name="Yahalomi D."/>
            <person name="Atkinson S.D."/>
            <person name="Neuhof M."/>
            <person name="Chang E.S."/>
            <person name="Philippe H."/>
            <person name="Cartwright P."/>
            <person name="Bartholomew J.L."/>
            <person name="Huchon D."/>
        </authorList>
    </citation>
    <scope>NUCLEOTIDE SEQUENCE</scope>
    <source>
        <strain evidence="2">Hz1</strain>
        <tissue evidence="2">Whole</tissue>
    </source>
</reference>
<name>A0A6G3MF11_HENSL</name>
<dbReference type="InterPro" id="IPR003130">
    <property type="entry name" value="GED"/>
</dbReference>
<organism evidence="2">
    <name type="scientific">Henneguya salminicola</name>
    <name type="common">Myxosporean</name>
    <dbReference type="NCBI Taxonomy" id="69463"/>
    <lineage>
        <taxon>Eukaryota</taxon>
        <taxon>Metazoa</taxon>
        <taxon>Cnidaria</taxon>
        <taxon>Myxozoa</taxon>
        <taxon>Myxosporea</taxon>
        <taxon>Bivalvulida</taxon>
        <taxon>Platysporina</taxon>
        <taxon>Myxobolidae</taxon>
        <taxon>Henneguya</taxon>
    </lineage>
</organism>
<dbReference type="GO" id="GO:0005525">
    <property type="term" value="F:GTP binding"/>
    <property type="evidence" value="ECO:0007669"/>
    <property type="project" value="InterPro"/>
</dbReference>
<dbReference type="SMART" id="SM00302">
    <property type="entry name" value="GED"/>
    <property type="match status" value="1"/>
</dbReference>
<sequence>MIKSLILSELAYINTNHPDFVHIASKISQKIQDNDTSFFFPQSAQMYANNVETALTNDFKTNHDHELGDHFNKREIFDSNLLIVLIRCYLKIIKHKFQDSVPKFITYFLIEKTLDRLPNELIDKLLTDELVNELLTESIDIKNEREINYQMIQALTTAKRLIKEVKETQI</sequence>
<dbReference type="Pfam" id="PF02212">
    <property type="entry name" value="GED"/>
    <property type="match status" value="1"/>
</dbReference>
<dbReference type="Gene3D" id="1.20.120.1240">
    <property type="entry name" value="Dynamin, middle domain"/>
    <property type="match status" value="1"/>
</dbReference>
<dbReference type="PROSITE" id="PS51388">
    <property type="entry name" value="GED"/>
    <property type="match status" value="1"/>
</dbReference>
<dbReference type="PANTHER" id="PTHR11566">
    <property type="entry name" value="DYNAMIN"/>
    <property type="match status" value="1"/>
</dbReference>
<dbReference type="InterPro" id="IPR022812">
    <property type="entry name" value="Dynamin"/>
</dbReference>